<accession>A0A2H0W8I3</accession>
<dbReference type="InterPro" id="IPR027981">
    <property type="entry name" value="DUF4446"/>
</dbReference>
<evidence type="ECO:0000313" key="3">
    <source>
        <dbReference type="EMBL" id="PIS08947.1"/>
    </source>
</evidence>
<evidence type="ECO:0000256" key="2">
    <source>
        <dbReference type="SAM" id="Phobius"/>
    </source>
</evidence>
<reference evidence="4" key="1">
    <citation type="submission" date="2017-09" db="EMBL/GenBank/DDBJ databases">
        <title>Depth-based differentiation of microbial function through sediment-hosted aquifers and enrichment of novel symbionts in the deep terrestrial subsurface.</title>
        <authorList>
            <person name="Probst A.J."/>
            <person name="Ladd B."/>
            <person name="Jarett J.K."/>
            <person name="Geller-Mcgrath D.E."/>
            <person name="Sieber C.M.K."/>
            <person name="Emerson J.B."/>
            <person name="Anantharaman K."/>
            <person name="Thomas B.C."/>
            <person name="Malmstrom R."/>
            <person name="Stieglmeier M."/>
            <person name="Klingl A."/>
            <person name="Woyke T."/>
            <person name="Ryan C.M."/>
            <person name="Banfield J.F."/>
        </authorList>
    </citation>
    <scope>NUCLEOTIDE SEQUENCE [LARGE SCALE GENOMIC DNA]</scope>
</reference>
<dbReference type="Pfam" id="PF14584">
    <property type="entry name" value="DUF4446"/>
    <property type="match status" value="1"/>
</dbReference>
<evidence type="ECO:0008006" key="5">
    <source>
        <dbReference type="Google" id="ProtNLM"/>
    </source>
</evidence>
<organism evidence="3 4">
    <name type="scientific">Candidatus Beckwithbacteria bacterium CG10_big_fil_rev_8_21_14_0_10_34_10</name>
    <dbReference type="NCBI Taxonomy" id="1974495"/>
    <lineage>
        <taxon>Bacteria</taxon>
        <taxon>Candidatus Beckwithiibacteriota</taxon>
    </lineage>
</organism>
<keyword evidence="2" id="KW-0812">Transmembrane</keyword>
<dbReference type="AlphaFoldDB" id="A0A2H0W8I3"/>
<dbReference type="Proteomes" id="UP000230093">
    <property type="component" value="Unassembled WGS sequence"/>
</dbReference>
<evidence type="ECO:0000313" key="4">
    <source>
        <dbReference type="Proteomes" id="UP000230093"/>
    </source>
</evidence>
<evidence type="ECO:0000256" key="1">
    <source>
        <dbReference type="SAM" id="MobiDB-lite"/>
    </source>
</evidence>
<proteinExistence type="predicted"/>
<sequence length="154" mass="17398">MEINTVIILLGLIFLWLVFLSFFLIKTARHYRYLISKVKKGDLKVILEEILRRVDKQGKDLESLGERLTKEEKKALKSLQQVGFVRFNPFSDTGGDQSFCLSLLDGEDNGIVLSSLHSRGQTRVYGKAVAKAKGKEAPLSKEEEETIKKAKKGK</sequence>
<feature type="region of interest" description="Disordered" evidence="1">
    <location>
        <begin position="135"/>
        <end position="154"/>
    </location>
</feature>
<gene>
    <name evidence="3" type="ORF">COT75_03730</name>
</gene>
<protein>
    <recommendedName>
        <fullName evidence="5">DUF4446 domain-containing protein</fullName>
    </recommendedName>
</protein>
<name>A0A2H0W8I3_9BACT</name>
<keyword evidence="2" id="KW-1133">Transmembrane helix</keyword>
<dbReference type="EMBL" id="PEZT01000023">
    <property type="protein sequence ID" value="PIS08947.1"/>
    <property type="molecule type" value="Genomic_DNA"/>
</dbReference>
<keyword evidence="2" id="KW-0472">Membrane</keyword>
<feature type="transmembrane region" description="Helical" evidence="2">
    <location>
        <begin position="6"/>
        <end position="25"/>
    </location>
</feature>
<comment type="caution">
    <text evidence="3">The sequence shown here is derived from an EMBL/GenBank/DDBJ whole genome shotgun (WGS) entry which is preliminary data.</text>
</comment>